<name>Q313U0_OLEA2</name>
<dbReference type="HOGENOM" id="CLU_3396150_0_0_7"/>
<proteinExistence type="predicted"/>
<evidence type="ECO:0000313" key="2">
    <source>
        <dbReference type="Proteomes" id="UP000002710"/>
    </source>
</evidence>
<dbReference type="STRING" id="207559.Dde_1005"/>
<dbReference type="AlphaFoldDB" id="Q313U0"/>
<gene>
    <name evidence="1" type="ordered locus">Dde_1005</name>
</gene>
<organism evidence="1 2">
    <name type="scientific">Oleidesulfovibrio alaskensis (strain ATCC BAA-1058 / DSM 17464 / G20)</name>
    <name type="common">Desulfovibrio alaskensis</name>
    <dbReference type="NCBI Taxonomy" id="207559"/>
    <lineage>
        <taxon>Bacteria</taxon>
        <taxon>Pseudomonadati</taxon>
        <taxon>Thermodesulfobacteriota</taxon>
        <taxon>Desulfovibrionia</taxon>
        <taxon>Desulfovibrionales</taxon>
        <taxon>Desulfovibrionaceae</taxon>
        <taxon>Oleidesulfovibrio</taxon>
    </lineage>
</organism>
<protein>
    <submittedName>
        <fullName evidence="1">Uncharacterized protein</fullName>
    </submittedName>
</protein>
<keyword evidence="2" id="KW-1185">Reference proteome</keyword>
<dbReference type="KEGG" id="dde:Dde_1005"/>
<dbReference type="Proteomes" id="UP000002710">
    <property type="component" value="Chromosome"/>
</dbReference>
<evidence type="ECO:0000313" key="1">
    <source>
        <dbReference type="EMBL" id="ABB37806.1"/>
    </source>
</evidence>
<reference evidence="1 2" key="1">
    <citation type="journal article" date="2011" name="J. Bacteriol.">
        <title>Complete genome sequence and updated annotation of Desulfovibrio alaskensis G20.</title>
        <authorList>
            <person name="Hauser L.J."/>
            <person name="Land M.L."/>
            <person name="Brown S.D."/>
            <person name="Larimer F."/>
            <person name="Keller K.L."/>
            <person name="Rapp-Giles B.J."/>
            <person name="Price M.N."/>
            <person name="Lin M."/>
            <person name="Bruce D.C."/>
            <person name="Detter J.C."/>
            <person name="Tapia R."/>
            <person name="Han C.S."/>
            <person name="Goodwin L.A."/>
            <person name="Cheng J.F."/>
            <person name="Pitluck S."/>
            <person name="Copeland A."/>
            <person name="Lucas S."/>
            <person name="Nolan M."/>
            <person name="Lapidus A.L."/>
            <person name="Palumbo A.V."/>
            <person name="Wall J.D."/>
        </authorList>
    </citation>
    <scope>NUCLEOTIDE SEQUENCE [LARGE SCALE GENOMIC DNA]</scope>
    <source>
        <strain evidence="2">ATCC BAA 1058 / DSM 17464 / G20</strain>
    </source>
</reference>
<accession>Q313U0</accession>
<sequence length="31" mass="3686">MWAWLIPLAIVVLWLYFAPRILPMDKLPKSC</sequence>
<dbReference type="EMBL" id="CP000112">
    <property type="protein sequence ID" value="ABB37806.1"/>
    <property type="molecule type" value="Genomic_DNA"/>
</dbReference>